<dbReference type="RefSeq" id="WP_207714807.1">
    <property type="nucleotide sequence ID" value="NZ_BAABXL010000001.1"/>
</dbReference>
<dbReference type="EMBL" id="BAABXL010000001">
    <property type="protein sequence ID" value="GAA6270563.1"/>
    <property type="molecule type" value="Genomic_DNA"/>
</dbReference>
<comment type="similarity">
    <text evidence="1 4">Belongs to the glycosyl hydrolase 1 family.</text>
</comment>
<accession>A0ABQ0B2R3</accession>
<evidence type="ECO:0000256" key="2">
    <source>
        <dbReference type="ARBA" id="ARBA00023295"/>
    </source>
</evidence>
<reference evidence="6 7" key="1">
    <citation type="submission" date="2024-04" db="EMBL/GenBank/DDBJ databases">
        <title>Defined microbial consortia suppress multidrug-resistant proinflammatory Enterobacteriaceae via ecological control.</title>
        <authorList>
            <person name="Furuichi M."/>
            <person name="Kawaguchi T."/>
            <person name="Pust M."/>
            <person name="Yasuma K."/>
            <person name="Plichta D."/>
            <person name="Hasegawa N."/>
            <person name="Ohya T."/>
            <person name="Bhattarai S."/>
            <person name="Sasajima S."/>
            <person name="Aoto Y."/>
            <person name="Tuganbaev T."/>
            <person name="Yaginuma M."/>
            <person name="Ueda M."/>
            <person name="Okahashi N."/>
            <person name="Amafuji K."/>
            <person name="Kiridooshi Y."/>
            <person name="Sugita K."/>
            <person name="Strazar M."/>
            <person name="Skelly A."/>
            <person name="Suda W."/>
            <person name="Hattori M."/>
            <person name="Nakamoto N."/>
            <person name="Caballero S."/>
            <person name="Norman J."/>
            <person name="Olle B."/>
            <person name="Tanoue T."/>
            <person name="Arita M."/>
            <person name="Bucci V."/>
            <person name="Atarashi K."/>
            <person name="Xavier R."/>
            <person name="Honda K."/>
        </authorList>
    </citation>
    <scope>NUCLEOTIDE SEQUENCE [LARGE SCALE GENOMIC DNA]</scope>
    <source>
        <strain evidence="7">f13</strain>
    </source>
</reference>
<dbReference type="InterPro" id="IPR017853">
    <property type="entry name" value="GH"/>
</dbReference>
<evidence type="ECO:0000313" key="7">
    <source>
        <dbReference type="Proteomes" id="UP001600894"/>
    </source>
</evidence>
<keyword evidence="5 6" id="KW-0378">Hydrolase</keyword>
<name>A0ABQ0B2R3_9FIRM</name>
<dbReference type="PANTHER" id="PTHR10353">
    <property type="entry name" value="GLYCOSYL HYDROLASE"/>
    <property type="match status" value="1"/>
</dbReference>
<dbReference type="PRINTS" id="PR00131">
    <property type="entry name" value="GLHYDRLASE1"/>
</dbReference>
<feature type="active site" description="Nucleophile" evidence="3">
    <location>
        <position position="378"/>
    </location>
</feature>
<dbReference type="PANTHER" id="PTHR10353:SF136">
    <property type="entry name" value="ARYL-PHOSPHO-BETA-D-GLUCOSIDASE BGLC"/>
    <property type="match status" value="1"/>
</dbReference>
<dbReference type="PROSITE" id="PS00653">
    <property type="entry name" value="GLYCOSYL_HYDROL_F1_2"/>
    <property type="match status" value="1"/>
</dbReference>
<comment type="caution">
    <text evidence="6">The sequence shown here is derived from an EMBL/GenBank/DDBJ whole genome shotgun (WGS) entry which is preliminary data.</text>
</comment>
<dbReference type="InterPro" id="IPR033132">
    <property type="entry name" value="GH_1_N_CS"/>
</dbReference>
<dbReference type="Gene3D" id="3.20.20.80">
    <property type="entry name" value="Glycosidases"/>
    <property type="match status" value="1"/>
</dbReference>
<dbReference type="GO" id="GO:0016787">
    <property type="term" value="F:hydrolase activity"/>
    <property type="evidence" value="ECO:0007669"/>
    <property type="project" value="UniProtKB-KW"/>
</dbReference>
<dbReference type="SUPFAM" id="SSF51445">
    <property type="entry name" value="(Trans)glycosidases"/>
    <property type="match status" value="1"/>
</dbReference>
<sequence>MGGNIRKEMPKGFLWGASTSAYQVEGAAEEDGKKLSQMDVLNRGTGFADASVASDHYHRYKEDIALMKECGFTAYRFSFSWSRIFPDGVGEANPKGLEFYDNLVDELVKNGIRPVPTIYHYDMPMALVEKYDGWVSRQSVDDFVAYGEFLIRRYGDRIKDWLIINEQSIIVEFWKKKNYVPEKYHGDPQVKFQINHHMNLGQAKLSKRIHELVEGGRSGAAIGYSPVYGLDSTPKNMLAMLNAEDLKNHFFLDIYFKGKYPAGAFRYLEEHGMAPVMEAGDMDIIREGKLDFLGVNYYASKCVRFPDADKNELTEAKSNLSGRKGAMGAYEVMPDFYQYMKNPNADTNDWDWTIDPTGMQYLLRDIYERYEIPMIITENGLGARDVLEDGKVHDDYRIDYWSRHLQAIHRAIELGVDVRGFLPWSFVDVLSTSNGYQKRYGLVYVNRDDEDIKDLARIPKDSFYWYQKVIATNGAHCLEQESEN</sequence>
<gene>
    <name evidence="6" type="ORF">F130042H8_36230</name>
</gene>
<dbReference type="InterPro" id="IPR001360">
    <property type="entry name" value="Glyco_hydro_1"/>
</dbReference>
<proteinExistence type="inferred from homology"/>
<evidence type="ECO:0000256" key="4">
    <source>
        <dbReference type="RuleBase" id="RU003690"/>
    </source>
</evidence>
<dbReference type="Proteomes" id="UP001600894">
    <property type="component" value="Unassembled WGS sequence"/>
</dbReference>
<keyword evidence="2 5" id="KW-0326">Glycosidase</keyword>
<organism evidence="6 7">
    <name type="scientific">Enterocloster alcoholdehydrogenati</name>
    <dbReference type="NCBI Taxonomy" id="2547410"/>
    <lineage>
        <taxon>Bacteria</taxon>
        <taxon>Bacillati</taxon>
        <taxon>Bacillota</taxon>
        <taxon>Clostridia</taxon>
        <taxon>Lachnospirales</taxon>
        <taxon>Lachnospiraceae</taxon>
        <taxon>Enterocloster</taxon>
    </lineage>
</organism>
<keyword evidence="7" id="KW-1185">Reference proteome</keyword>
<dbReference type="Pfam" id="PF00232">
    <property type="entry name" value="Glyco_hydro_1"/>
    <property type="match status" value="1"/>
</dbReference>
<dbReference type="InterPro" id="IPR018120">
    <property type="entry name" value="Glyco_hydro_1_AS"/>
</dbReference>
<evidence type="ECO:0000256" key="1">
    <source>
        <dbReference type="ARBA" id="ARBA00010838"/>
    </source>
</evidence>
<protein>
    <submittedName>
        <fullName evidence="6">Glycoside hydrolase family 1 protein</fullName>
    </submittedName>
</protein>
<evidence type="ECO:0000256" key="3">
    <source>
        <dbReference type="PROSITE-ProRule" id="PRU10055"/>
    </source>
</evidence>
<dbReference type="PROSITE" id="PS00572">
    <property type="entry name" value="GLYCOSYL_HYDROL_F1_1"/>
    <property type="match status" value="1"/>
</dbReference>
<evidence type="ECO:0000256" key="5">
    <source>
        <dbReference type="RuleBase" id="RU004468"/>
    </source>
</evidence>
<evidence type="ECO:0000313" key="6">
    <source>
        <dbReference type="EMBL" id="GAA6270563.1"/>
    </source>
</evidence>